<dbReference type="AlphaFoldDB" id="A0A328DHN7"/>
<evidence type="ECO:0000313" key="2">
    <source>
        <dbReference type="EMBL" id="RAL45257.1"/>
    </source>
</evidence>
<dbReference type="Proteomes" id="UP000249390">
    <property type="component" value="Unassembled WGS sequence"/>
</dbReference>
<gene>
    <name evidence="2" type="ORF">DM860_014667</name>
</gene>
<evidence type="ECO:0000313" key="3">
    <source>
        <dbReference type="Proteomes" id="UP000249390"/>
    </source>
</evidence>
<feature type="compositionally biased region" description="Basic and acidic residues" evidence="1">
    <location>
        <begin position="58"/>
        <end position="70"/>
    </location>
</feature>
<name>A0A328DHN7_9ASTE</name>
<reference evidence="2 3" key="1">
    <citation type="submission" date="2018-06" db="EMBL/GenBank/DDBJ databases">
        <title>The Genome of Cuscuta australis (Dodder) Provides Insight into the Evolution of Plant Parasitism.</title>
        <authorList>
            <person name="Liu H."/>
        </authorList>
    </citation>
    <scope>NUCLEOTIDE SEQUENCE [LARGE SCALE GENOMIC DNA]</scope>
    <source>
        <strain evidence="3">cv. Yunnan</strain>
        <tissue evidence="2">Vines</tissue>
    </source>
</reference>
<proteinExistence type="predicted"/>
<dbReference type="PANTHER" id="PTHR48460">
    <property type="entry name" value="RWP-RK DOMAIN-CONTAINING PROTEIN"/>
    <property type="match status" value="1"/>
</dbReference>
<sequence>MTTAGSDEFKYGFPSNAGLSVVSYKWWGSKSCDGGGYNKEEEEDGSKERKQPLVGAIDKSEFETGNDKTHGSNNADSMRGSLLSQLREEAAREGREAMSKVGVYQGNDLFKLEDFTKKKGVSSTLIWRSGLNGSNKKHGHYERTGNAVKGERKSIEIVGSLLKTISGLFDRDRVHLFLQSPTTTATQVAVYASCCCCVELNFERFKDASVKDKLLDTSRDQNLLTL</sequence>
<comment type="caution">
    <text evidence="2">The sequence shown here is derived from an EMBL/GenBank/DDBJ whole genome shotgun (WGS) entry which is preliminary data.</text>
</comment>
<feature type="region of interest" description="Disordered" evidence="1">
    <location>
        <begin position="34"/>
        <end position="80"/>
    </location>
</feature>
<accession>A0A328DHN7</accession>
<organism evidence="2 3">
    <name type="scientific">Cuscuta australis</name>
    <dbReference type="NCBI Taxonomy" id="267555"/>
    <lineage>
        <taxon>Eukaryota</taxon>
        <taxon>Viridiplantae</taxon>
        <taxon>Streptophyta</taxon>
        <taxon>Embryophyta</taxon>
        <taxon>Tracheophyta</taxon>
        <taxon>Spermatophyta</taxon>
        <taxon>Magnoliopsida</taxon>
        <taxon>eudicotyledons</taxon>
        <taxon>Gunneridae</taxon>
        <taxon>Pentapetalae</taxon>
        <taxon>asterids</taxon>
        <taxon>lamiids</taxon>
        <taxon>Solanales</taxon>
        <taxon>Convolvulaceae</taxon>
        <taxon>Cuscuteae</taxon>
        <taxon>Cuscuta</taxon>
        <taxon>Cuscuta subgen. Grammica</taxon>
        <taxon>Cuscuta sect. Cleistogrammica</taxon>
    </lineage>
</organism>
<dbReference type="EMBL" id="NQVE01000135">
    <property type="protein sequence ID" value="RAL45257.1"/>
    <property type="molecule type" value="Genomic_DNA"/>
</dbReference>
<protein>
    <submittedName>
        <fullName evidence="2">Uncharacterized protein</fullName>
    </submittedName>
</protein>
<keyword evidence="3" id="KW-1185">Reference proteome</keyword>
<evidence type="ECO:0000256" key="1">
    <source>
        <dbReference type="SAM" id="MobiDB-lite"/>
    </source>
</evidence>
<dbReference type="PANTHER" id="PTHR48460:SF1">
    <property type="entry name" value="RWP-RK DOMAIN-CONTAINING PROTEIN"/>
    <property type="match status" value="1"/>
</dbReference>